<proteinExistence type="predicted"/>
<evidence type="ECO:0000313" key="3">
    <source>
        <dbReference type="Proteomes" id="UP001155587"/>
    </source>
</evidence>
<feature type="region of interest" description="Disordered" evidence="1">
    <location>
        <begin position="1"/>
        <end position="29"/>
    </location>
</feature>
<evidence type="ECO:0000256" key="1">
    <source>
        <dbReference type="SAM" id="MobiDB-lite"/>
    </source>
</evidence>
<evidence type="ECO:0000313" key="2">
    <source>
        <dbReference type="EMBL" id="MCW8349296.1"/>
    </source>
</evidence>
<name>A0A9X3HZ59_9VIBR</name>
<gene>
    <name evidence="2" type="ORF">MD535_25270</name>
</gene>
<dbReference type="Proteomes" id="UP001155587">
    <property type="component" value="Unassembled WGS sequence"/>
</dbReference>
<dbReference type="Gene3D" id="1.10.1220.10">
    <property type="entry name" value="Met repressor-like"/>
    <property type="match status" value="1"/>
</dbReference>
<dbReference type="SUPFAM" id="SSF47598">
    <property type="entry name" value="Ribbon-helix-helix"/>
    <property type="match status" value="1"/>
</dbReference>
<reference evidence="2" key="1">
    <citation type="submission" date="2022-02" db="EMBL/GenBank/DDBJ databases">
        <title>Vibrio sp. nov, a new bacterium isolated from seawater.</title>
        <authorList>
            <person name="Yuan Y."/>
        </authorList>
    </citation>
    <scope>NUCLEOTIDE SEQUENCE</scope>
    <source>
        <strain evidence="2">ZSDZ65</strain>
    </source>
</reference>
<dbReference type="GO" id="GO:0006355">
    <property type="term" value="P:regulation of DNA-templated transcription"/>
    <property type="evidence" value="ECO:0007669"/>
    <property type="project" value="InterPro"/>
</dbReference>
<dbReference type="RefSeq" id="WP_265678051.1">
    <property type="nucleotide sequence ID" value="NZ_JAKRRY010000093.1"/>
</dbReference>
<comment type="caution">
    <text evidence="2">The sequence shown here is derived from an EMBL/GenBank/DDBJ whole genome shotgun (WGS) entry which is preliminary data.</text>
</comment>
<dbReference type="InterPro" id="IPR010985">
    <property type="entry name" value="Ribbon_hlx_hlx"/>
</dbReference>
<dbReference type="EMBL" id="JAKRRY010000093">
    <property type="protein sequence ID" value="MCW8349296.1"/>
    <property type="molecule type" value="Genomic_DNA"/>
</dbReference>
<keyword evidence="3" id="KW-1185">Reference proteome</keyword>
<sequence>MLKIKKTGEGHQHPKVKDVSKVTTKEDTSRLNADLPKSFYLKVKMFAMENDMSITDMTKEALTEYMKTNDFE</sequence>
<dbReference type="InterPro" id="IPR013321">
    <property type="entry name" value="Arc_rbn_hlx_hlx"/>
</dbReference>
<organism evidence="2 3">
    <name type="scientific">Vibrio qingdaonensis</name>
    <dbReference type="NCBI Taxonomy" id="2829491"/>
    <lineage>
        <taxon>Bacteria</taxon>
        <taxon>Pseudomonadati</taxon>
        <taxon>Pseudomonadota</taxon>
        <taxon>Gammaproteobacteria</taxon>
        <taxon>Vibrionales</taxon>
        <taxon>Vibrionaceae</taxon>
        <taxon>Vibrio</taxon>
    </lineage>
</organism>
<accession>A0A9X3HZ59</accession>
<dbReference type="AlphaFoldDB" id="A0A9X3HZ59"/>
<protein>
    <recommendedName>
        <fullName evidence="4">ParG protein</fullName>
    </recommendedName>
</protein>
<evidence type="ECO:0008006" key="4">
    <source>
        <dbReference type="Google" id="ProtNLM"/>
    </source>
</evidence>